<evidence type="ECO:0000259" key="3">
    <source>
        <dbReference type="Pfam" id="PF14746"/>
    </source>
</evidence>
<proteinExistence type="predicted"/>
<dbReference type="Pfam" id="PF14745">
    <property type="entry name" value="WASH-4_N"/>
    <property type="match status" value="1"/>
</dbReference>
<evidence type="ECO:0000259" key="2">
    <source>
        <dbReference type="Pfam" id="PF14745"/>
    </source>
</evidence>
<feature type="domain" description="WASH complex subunit 7 central" evidence="1">
    <location>
        <begin position="601"/>
        <end position="925"/>
    </location>
</feature>
<reference evidence="4 5" key="1">
    <citation type="submission" date="2024-02" db="EMBL/GenBank/DDBJ databases">
        <authorList>
            <person name="Chen Y."/>
            <person name="Shah S."/>
            <person name="Dougan E. K."/>
            <person name="Thang M."/>
            <person name="Chan C."/>
        </authorList>
    </citation>
    <scope>NUCLEOTIDE SEQUENCE [LARGE SCALE GENOMIC DNA]</scope>
</reference>
<protein>
    <submittedName>
        <fullName evidence="4">Uncharacterized protein</fullName>
    </submittedName>
</protein>
<keyword evidence="5" id="KW-1185">Reference proteome</keyword>
<dbReference type="InterPro" id="IPR028282">
    <property type="entry name" value="WASH-7_central"/>
</dbReference>
<dbReference type="Proteomes" id="UP001642484">
    <property type="component" value="Unassembled WGS sequence"/>
</dbReference>
<dbReference type="PANTHER" id="PTHR31409:SF0">
    <property type="entry name" value="WASH COMPLEX SUBUNIT 4"/>
    <property type="match status" value="1"/>
</dbReference>
<name>A0ABP0JY50_9DINO</name>
<comment type="caution">
    <text evidence="4">The sequence shown here is derived from an EMBL/GenBank/DDBJ whole genome shotgun (WGS) entry which is preliminary data.</text>
</comment>
<dbReference type="InterPro" id="IPR027307">
    <property type="entry name" value="WASH7"/>
</dbReference>
<feature type="domain" description="WASH complex subunit 7 C-terminal" evidence="3">
    <location>
        <begin position="948"/>
        <end position="1067"/>
    </location>
</feature>
<accession>A0ABP0JY50</accession>
<gene>
    <name evidence="4" type="ORF">CCMP2556_LOCUS13653</name>
</gene>
<sequence>MAAADVLSPPSPPDLEVLEDERVLGASTADQVLERWHGFMAETSKLLQLDEPLRWRLPLQHVVTKATVTTATATDWSSQLGLSFSPVGRVVHSLAASVEQARNCVDMGPKLYHALAVFGEVLGPESPEEDSLQTPSELLVEVAELLPTLRQARHLLRRVEAVAENLLRQLSQTYTMAMPGLVRQPLRVVLDVLGELLAVPVFLDGLILENARLRRAFTSYNWIVEKAGAKAGGGSASLPDLPEATALLRELQEAQPLLRGDAFQMCLANVAQALNMRGHAFREQLSSYFRGRMEESELRGAVATSQLWQPAEVLSWVNTYVLCVRSFGKGREEVKLLQELWKMHKKTPVVVLFGRVVWCMGDFLKSYLPDVVAEAKLLKELEELGSLRLSQAKQLDSGFAAEMQGYRARCAAWMASLPQQKLEGAPISESLRKAHAAIFEGLTLALRIRTSLEEYLVLHVHEGVPVPRAALQTVALGFQLLKLLEASPNWRLQELGQLLQQHCALKLQKDLQEVRAKLKPQRASEAPSDALRLCGEALRRILAGEQNASRAFFDVGGIALALCCSGRSESASAGVGGRWRELRIVSQWQEQLRSLCDTSWCYWMRDLLPTLLSDLRVPSLPPLFAALAQPLENLPEGRARQAFLKELRRALEESIVQPLCAKLEEDLRLLVHATMQGTREALPLAPPEEVLALLRLRPLRLTDADVVDLKDQVELRLSRHFYDLAALAPQDAEAYVRMREQAFHRYGLNLVDGGLPAGSLAQGLDVIDVMRNVHLLATQYSYSLHQQFFTQAANQGDAKLRTITVEHLTASIRVHGYGVINTAVNYSVGFLKKKLEVVAEFLADESVKSRLLAERQWMEGRSTYTWARAVETAKFIRRLGATRDGITFLDKLRQVLTQIGNSLGYVRMVRTAGMRSMANALEYLEVTGEELFTAAEEAQLVTSSMEAAQLAEQGRRSVRRCFEASTDHLNLLAEVFVKALSNQTSQARSTQLFHLLVPCLCCAFLDALLNGQAVLAKRATATTGVRGEALLADDGFSVGVAFVLRVFALERSFQSLHWGANTEIHDQDLTTGQARQAAGVPFFEESKTDDRRSKLLTELGRLSANLEAASIMALAQLKRYEASPEVVQQLIREAAEAYCRSQAKWLLLWRRPDLEEYLGVKPVPIREPRTGLTC</sequence>
<evidence type="ECO:0000313" key="4">
    <source>
        <dbReference type="EMBL" id="CAK9019423.1"/>
    </source>
</evidence>
<evidence type="ECO:0000313" key="5">
    <source>
        <dbReference type="Proteomes" id="UP001642484"/>
    </source>
</evidence>
<dbReference type="InterPro" id="IPR028283">
    <property type="entry name" value="WASH-7_C"/>
</dbReference>
<evidence type="ECO:0000259" key="1">
    <source>
        <dbReference type="Pfam" id="PF14744"/>
    </source>
</evidence>
<feature type="domain" description="WASH complex subunit 4 N-terminal" evidence="2">
    <location>
        <begin position="89"/>
        <end position="599"/>
    </location>
</feature>
<dbReference type="Pfam" id="PF14744">
    <property type="entry name" value="WASH-7_mid"/>
    <property type="match status" value="1"/>
</dbReference>
<dbReference type="InterPro" id="IPR028191">
    <property type="entry name" value="WASH-4_N"/>
</dbReference>
<organism evidence="4 5">
    <name type="scientific">Durusdinium trenchii</name>
    <dbReference type="NCBI Taxonomy" id="1381693"/>
    <lineage>
        <taxon>Eukaryota</taxon>
        <taxon>Sar</taxon>
        <taxon>Alveolata</taxon>
        <taxon>Dinophyceae</taxon>
        <taxon>Suessiales</taxon>
        <taxon>Symbiodiniaceae</taxon>
        <taxon>Durusdinium</taxon>
    </lineage>
</organism>
<dbReference type="Pfam" id="PF14746">
    <property type="entry name" value="WASH-7_C"/>
    <property type="match status" value="1"/>
</dbReference>
<dbReference type="PANTHER" id="PTHR31409">
    <property type="entry name" value="WASH COMPLEX SUBUNIT 4"/>
    <property type="match status" value="1"/>
</dbReference>
<dbReference type="EMBL" id="CAXAMN010006847">
    <property type="protein sequence ID" value="CAK9019423.1"/>
    <property type="molecule type" value="Genomic_DNA"/>
</dbReference>